<dbReference type="SUPFAM" id="SSF58014">
    <property type="entry name" value="Coiled-coil domain of nucleotide exchange factor GrpE"/>
    <property type="match status" value="1"/>
</dbReference>
<dbReference type="GO" id="GO:0051087">
    <property type="term" value="F:protein-folding chaperone binding"/>
    <property type="evidence" value="ECO:0007669"/>
    <property type="project" value="InterPro"/>
</dbReference>
<dbReference type="InterPro" id="IPR000740">
    <property type="entry name" value="GrpE"/>
</dbReference>
<evidence type="ECO:0000256" key="4">
    <source>
        <dbReference type="SAM" id="MobiDB-lite"/>
    </source>
</evidence>
<dbReference type="Pfam" id="PF01025">
    <property type="entry name" value="GrpE"/>
    <property type="match status" value="1"/>
</dbReference>
<dbReference type="GO" id="GO:0000774">
    <property type="term" value="F:adenyl-nucleotide exchange factor activity"/>
    <property type="evidence" value="ECO:0007669"/>
    <property type="project" value="InterPro"/>
</dbReference>
<sequence>SSARGYSTEEKPNIPEVEKPASIEECHKQIESLTGELNTLKNQLKDYEDKYKRALADGENVRRRMMKQVADTLGAAAESVPDSAASEAGAALRALNDGVKLTRAQLT</sequence>
<gene>
    <name evidence="5" type="ORF">OBRU01_24901</name>
</gene>
<name>A0A0L7KJM1_OPEBR</name>
<evidence type="ECO:0000256" key="2">
    <source>
        <dbReference type="ARBA" id="ARBA00023186"/>
    </source>
</evidence>
<keyword evidence="3" id="KW-0175">Coiled coil</keyword>
<feature type="non-terminal residue" evidence="5">
    <location>
        <position position="107"/>
    </location>
</feature>
<keyword evidence="2" id="KW-0143">Chaperone</keyword>
<evidence type="ECO:0000256" key="1">
    <source>
        <dbReference type="ARBA" id="ARBA00009054"/>
    </source>
</evidence>
<accession>A0A0L7KJM1</accession>
<dbReference type="GO" id="GO:0042803">
    <property type="term" value="F:protein homodimerization activity"/>
    <property type="evidence" value="ECO:0007669"/>
    <property type="project" value="InterPro"/>
</dbReference>
<feature type="region of interest" description="Disordered" evidence="4">
    <location>
        <begin position="1"/>
        <end position="23"/>
    </location>
</feature>
<dbReference type="AlphaFoldDB" id="A0A0L7KJM1"/>
<feature type="non-terminal residue" evidence="5">
    <location>
        <position position="1"/>
    </location>
</feature>
<proteinExistence type="inferred from homology"/>
<dbReference type="Proteomes" id="UP000037510">
    <property type="component" value="Unassembled WGS sequence"/>
</dbReference>
<comment type="caution">
    <text evidence="5">The sequence shown here is derived from an EMBL/GenBank/DDBJ whole genome shotgun (WGS) entry which is preliminary data.</text>
</comment>
<dbReference type="InterPro" id="IPR013805">
    <property type="entry name" value="GrpE_CC"/>
</dbReference>
<protein>
    <submittedName>
        <fullName evidence="5">Uncharacterized protein</fullName>
    </submittedName>
</protein>
<dbReference type="EMBL" id="JTDY01009577">
    <property type="protein sequence ID" value="KOB63300.1"/>
    <property type="molecule type" value="Genomic_DNA"/>
</dbReference>
<dbReference type="Gene3D" id="3.90.20.20">
    <property type="match status" value="1"/>
</dbReference>
<reference evidence="5 6" key="1">
    <citation type="journal article" date="2015" name="Genome Biol. Evol.">
        <title>The genome of winter moth (Operophtera brumata) provides a genomic perspective on sexual dimorphism and phenology.</title>
        <authorList>
            <person name="Derks M.F."/>
            <person name="Smit S."/>
            <person name="Salis L."/>
            <person name="Schijlen E."/>
            <person name="Bossers A."/>
            <person name="Mateman C."/>
            <person name="Pijl A.S."/>
            <person name="de Ridder D."/>
            <person name="Groenen M.A."/>
            <person name="Visser M.E."/>
            <person name="Megens H.J."/>
        </authorList>
    </citation>
    <scope>NUCLEOTIDE SEQUENCE [LARGE SCALE GENOMIC DNA]</scope>
    <source>
        <strain evidence="5">WM2013NL</strain>
        <tissue evidence="5">Head and thorax</tissue>
    </source>
</reference>
<feature type="compositionally biased region" description="Basic and acidic residues" evidence="4">
    <location>
        <begin position="7"/>
        <end position="23"/>
    </location>
</feature>
<evidence type="ECO:0000256" key="3">
    <source>
        <dbReference type="SAM" id="Coils"/>
    </source>
</evidence>
<feature type="coiled-coil region" evidence="3">
    <location>
        <begin position="23"/>
        <end position="64"/>
    </location>
</feature>
<dbReference type="STRING" id="104452.A0A0L7KJM1"/>
<evidence type="ECO:0000313" key="5">
    <source>
        <dbReference type="EMBL" id="KOB63300.1"/>
    </source>
</evidence>
<organism evidence="5 6">
    <name type="scientific">Operophtera brumata</name>
    <name type="common">Winter moth</name>
    <name type="synonym">Phalaena brumata</name>
    <dbReference type="NCBI Taxonomy" id="104452"/>
    <lineage>
        <taxon>Eukaryota</taxon>
        <taxon>Metazoa</taxon>
        <taxon>Ecdysozoa</taxon>
        <taxon>Arthropoda</taxon>
        <taxon>Hexapoda</taxon>
        <taxon>Insecta</taxon>
        <taxon>Pterygota</taxon>
        <taxon>Neoptera</taxon>
        <taxon>Endopterygota</taxon>
        <taxon>Lepidoptera</taxon>
        <taxon>Glossata</taxon>
        <taxon>Ditrysia</taxon>
        <taxon>Geometroidea</taxon>
        <taxon>Geometridae</taxon>
        <taxon>Larentiinae</taxon>
        <taxon>Operophtera</taxon>
    </lineage>
</organism>
<evidence type="ECO:0000313" key="6">
    <source>
        <dbReference type="Proteomes" id="UP000037510"/>
    </source>
</evidence>
<keyword evidence="6" id="KW-1185">Reference proteome</keyword>
<dbReference type="GO" id="GO:0006457">
    <property type="term" value="P:protein folding"/>
    <property type="evidence" value="ECO:0007669"/>
    <property type="project" value="InterPro"/>
</dbReference>
<comment type="similarity">
    <text evidence="1">Belongs to the GrpE family.</text>
</comment>